<gene>
    <name evidence="23" type="ORF">AMTR_s00140p00038150</name>
</gene>
<comment type="similarity">
    <text evidence="21">Belongs to the protein kinase superfamily.</text>
</comment>
<keyword evidence="11 20" id="KW-0547">Nucleotide-binding</keyword>
<organism evidence="23 24">
    <name type="scientific">Amborella trichopoda</name>
    <dbReference type="NCBI Taxonomy" id="13333"/>
    <lineage>
        <taxon>Eukaryota</taxon>
        <taxon>Viridiplantae</taxon>
        <taxon>Streptophyta</taxon>
        <taxon>Embryophyta</taxon>
        <taxon>Tracheophyta</taxon>
        <taxon>Spermatophyta</taxon>
        <taxon>Magnoliopsida</taxon>
        <taxon>Amborellales</taxon>
        <taxon>Amborellaceae</taxon>
        <taxon>Amborella</taxon>
    </lineage>
</organism>
<evidence type="ECO:0000256" key="11">
    <source>
        <dbReference type="ARBA" id="ARBA00022741"/>
    </source>
</evidence>
<dbReference type="STRING" id="13333.W1PA22"/>
<dbReference type="Proteomes" id="UP000017836">
    <property type="component" value="Unassembled WGS sequence"/>
</dbReference>
<dbReference type="GO" id="GO:0005886">
    <property type="term" value="C:plasma membrane"/>
    <property type="evidence" value="ECO:0007669"/>
    <property type="project" value="UniProtKB-SubCell"/>
</dbReference>
<dbReference type="FunFam" id="3.30.200.20:FF:000432">
    <property type="entry name" value="LRR receptor-like serine/threonine-protein kinase EFR"/>
    <property type="match status" value="1"/>
</dbReference>
<evidence type="ECO:0000256" key="10">
    <source>
        <dbReference type="ARBA" id="ARBA00022737"/>
    </source>
</evidence>
<feature type="domain" description="Protein kinase" evidence="22">
    <location>
        <begin position="58"/>
        <end position="371"/>
    </location>
</feature>
<keyword evidence="3" id="KW-1003">Cell membrane</keyword>
<keyword evidence="17" id="KW-0325">Glycoprotein</keyword>
<evidence type="ECO:0000256" key="13">
    <source>
        <dbReference type="ARBA" id="ARBA00022840"/>
    </source>
</evidence>
<evidence type="ECO:0000256" key="15">
    <source>
        <dbReference type="ARBA" id="ARBA00023136"/>
    </source>
</evidence>
<dbReference type="InterPro" id="IPR008271">
    <property type="entry name" value="Ser/Thr_kinase_AS"/>
</dbReference>
<keyword evidence="24" id="KW-1185">Reference proteome</keyword>
<dbReference type="Gramene" id="ERN04763">
    <property type="protein sequence ID" value="ERN04763"/>
    <property type="gene ID" value="AMTR_s00140p00038150"/>
</dbReference>
<dbReference type="OMA" id="EMSAHIS"/>
<dbReference type="PROSITE" id="PS50011">
    <property type="entry name" value="PROTEIN_KINASE_DOM"/>
    <property type="match status" value="1"/>
</dbReference>
<accession>W1PA22</accession>
<protein>
    <recommendedName>
        <fullName evidence="2">non-specific serine/threonine protein kinase</fullName>
        <ecNumber evidence="2">2.7.11.1</ecNumber>
    </recommendedName>
</protein>
<proteinExistence type="inferred from homology"/>
<name>W1PA22_AMBTC</name>
<comment type="catalytic activity">
    <reaction evidence="18">
        <text>L-threonyl-[protein] + ATP = O-phospho-L-threonyl-[protein] + ADP + H(+)</text>
        <dbReference type="Rhea" id="RHEA:46608"/>
        <dbReference type="Rhea" id="RHEA-COMP:11060"/>
        <dbReference type="Rhea" id="RHEA-COMP:11605"/>
        <dbReference type="ChEBI" id="CHEBI:15378"/>
        <dbReference type="ChEBI" id="CHEBI:30013"/>
        <dbReference type="ChEBI" id="CHEBI:30616"/>
        <dbReference type="ChEBI" id="CHEBI:61977"/>
        <dbReference type="ChEBI" id="CHEBI:456216"/>
        <dbReference type="EC" id="2.7.11.1"/>
    </reaction>
</comment>
<dbReference type="GO" id="GO:0005524">
    <property type="term" value="F:ATP binding"/>
    <property type="evidence" value="ECO:0007669"/>
    <property type="project" value="UniProtKB-UniRule"/>
</dbReference>
<dbReference type="PANTHER" id="PTHR48055:SF55">
    <property type="entry name" value="PROTEIN KINASE DOMAIN-CONTAINING PROTEIN"/>
    <property type="match status" value="1"/>
</dbReference>
<dbReference type="SUPFAM" id="SSF56112">
    <property type="entry name" value="Protein kinase-like (PK-like)"/>
    <property type="match status" value="1"/>
</dbReference>
<dbReference type="InterPro" id="IPR017441">
    <property type="entry name" value="Protein_kinase_ATP_BS"/>
</dbReference>
<dbReference type="InterPro" id="IPR000719">
    <property type="entry name" value="Prot_kinase_dom"/>
</dbReference>
<dbReference type="FunFam" id="1.10.510.10:FF:000358">
    <property type="entry name" value="Putative leucine-rich repeat receptor-like serine/threonine-protein kinase"/>
    <property type="match status" value="1"/>
</dbReference>
<evidence type="ECO:0000256" key="21">
    <source>
        <dbReference type="RuleBase" id="RU000304"/>
    </source>
</evidence>
<dbReference type="GO" id="GO:0004674">
    <property type="term" value="F:protein serine/threonine kinase activity"/>
    <property type="evidence" value="ECO:0007669"/>
    <property type="project" value="UniProtKB-KW"/>
</dbReference>
<keyword evidence="12" id="KW-0418">Kinase</keyword>
<evidence type="ECO:0000256" key="1">
    <source>
        <dbReference type="ARBA" id="ARBA00004162"/>
    </source>
</evidence>
<sequence>METVILAIVVPILALLSCARLVLIRRMELRSHLPLSVPPIRQYKKVSYEELYVATDGFDIDNLIGFGSFGSVYMGRLSDGTIVAIKVLHLNHRRDFKSFDAECRALRSIRHRNLVKLITCCTSRDLKGGDFKALVFEFMPNGSLDQWLHPTTHLVMLSEILNRSLNLSLLQRLNIAINVASAMDYLHHDCPTPVVHCDLKPSNILLDKDMTAHVGDFGLARILSPLTPLENQSSTLGLKGSIGYIPPANFKVFTTGAEYGFGVKASTSGDVYSFGILLLEMFTGKGPTSDMFPNGLSLYEFVSKAYPDQLMEIVDTGLLEDGRGLEWQNQMMPYLVSIIAVGLLCSVGSPKDRMNMRDALKHLQDIKHSLGKLSLQRTRGALCDLPCNLSTVPLVSH</sequence>
<keyword evidence="14" id="KW-1133">Transmembrane helix</keyword>
<keyword evidence="13 20" id="KW-0067">ATP-binding</keyword>
<reference evidence="24" key="1">
    <citation type="journal article" date="2013" name="Science">
        <title>The Amborella genome and the evolution of flowering plants.</title>
        <authorList>
            <consortium name="Amborella Genome Project"/>
        </authorList>
    </citation>
    <scope>NUCLEOTIDE SEQUENCE [LARGE SCALE GENOMIC DNA]</scope>
</reference>
<keyword evidence="5" id="KW-0597">Phosphoprotein</keyword>
<dbReference type="EC" id="2.7.11.1" evidence="2"/>
<evidence type="ECO:0000256" key="7">
    <source>
        <dbReference type="ARBA" id="ARBA00022679"/>
    </source>
</evidence>
<keyword evidence="6" id="KW-0433">Leucine-rich repeat</keyword>
<dbReference type="SMART" id="SM00220">
    <property type="entry name" value="S_TKc"/>
    <property type="match status" value="1"/>
</dbReference>
<keyword evidence="7" id="KW-0808">Transferase</keyword>
<dbReference type="PROSITE" id="PS00108">
    <property type="entry name" value="PROTEIN_KINASE_ST"/>
    <property type="match status" value="1"/>
</dbReference>
<evidence type="ECO:0000256" key="9">
    <source>
        <dbReference type="ARBA" id="ARBA00022729"/>
    </source>
</evidence>
<dbReference type="eggNOG" id="ENOG502QPYS">
    <property type="taxonomic scope" value="Eukaryota"/>
</dbReference>
<keyword evidence="16" id="KW-0675">Receptor</keyword>
<keyword evidence="8" id="KW-0812">Transmembrane</keyword>
<dbReference type="PROSITE" id="PS00107">
    <property type="entry name" value="PROTEIN_KINASE_ATP"/>
    <property type="match status" value="1"/>
</dbReference>
<evidence type="ECO:0000313" key="23">
    <source>
        <dbReference type="EMBL" id="ERN04763.1"/>
    </source>
</evidence>
<evidence type="ECO:0000256" key="14">
    <source>
        <dbReference type="ARBA" id="ARBA00022989"/>
    </source>
</evidence>
<dbReference type="InterPro" id="IPR051564">
    <property type="entry name" value="LRR_receptor-like_kinase"/>
</dbReference>
<evidence type="ECO:0000259" key="22">
    <source>
        <dbReference type="PROSITE" id="PS50011"/>
    </source>
</evidence>
<comment type="catalytic activity">
    <reaction evidence="19">
        <text>L-seryl-[protein] + ATP = O-phospho-L-seryl-[protein] + ADP + H(+)</text>
        <dbReference type="Rhea" id="RHEA:17989"/>
        <dbReference type="Rhea" id="RHEA-COMP:9863"/>
        <dbReference type="Rhea" id="RHEA-COMP:11604"/>
        <dbReference type="ChEBI" id="CHEBI:15378"/>
        <dbReference type="ChEBI" id="CHEBI:29999"/>
        <dbReference type="ChEBI" id="CHEBI:30616"/>
        <dbReference type="ChEBI" id="CHEBI:83421"/>
        <dbReference type="ChEBI" id="CHEBI:456216"/>
        <dbReference type="EC" id="2.7.11.1"/>
    </reaction>
</comment>
<evidence type="ECO:0000256" key="8">
    <source>
        <dbReference type="ARBA" id="ARBA00022692"/>
    </source>
</evidence>
<evidence type="ECO:0000256" key="20">
    <source>
        <dbReference type="PROSITE-ProRule" id="PRU10141"/>
    </source>
</evidence>
<dbReference type="Pfam" id="PF07714">
    <property type="entry name" value="PK_Tyr_Ser-Thr"/>
    <property type="match status" value="1"/>
</dbReference>
<comment type="subcellular location">
    <subcellularLocation>
        <location evidence="1">Cell membrane</location>
        <topology evidence="1">Single-pass membrane protein</topology>
    </subcellularLocation>
</comment>
<evidence type="ECO:0000256" key="16">
    <source>
        <dbReference type="ARBA" id="ARBA00023170"/>
    </source>
</evidence>
<dbReference type="InterPro" id="IPR001245">
    <property type="entry name" value="Ser-Thr/Tyr_kinase_cat_dom"/>
</dbReference>
<evidence type="ECO:0000256" key="2">
    <source>
        <dbReference type="ARBA" id="ARBA00012513"/>
    </source>
</evidence>
<evidence type="ECO:0000256" key="18">
    <source>
        <dbReference type="ARBA" id="ARBA00047899"/>
    </source>
</evidence>
<dbReference type="AlphaFoldDB" id="W1PA22"/>
<feature type="binding site" evidence="20">
    <location>
        <position position="86"/>
    </location>
    <ligand>
        <name>ATP</name>
        <dbReference type="ChEBI" id="CHEBI:30616"/>
    </ligand>
</feature>
<evidence type="ECO:0000256" key="17">
    <source>
        <dbReference type="ARBA" id="ARBA00023180"/>
    </source>
</evidence>
<evidence type="ECO:0000256" key="6">
    <source>
        <dbReference type="ARBA" id="ARBA00022614"/>
    </source>
</evidence>
<dbReference type="Gene3D" id="3.30.200.20">
    <property type="entry name" value="Phosphorylase Kinase, domain 1"/>
    <property type="match status" value="1"/>
</dbReference>
<evidence type="ECO:0000256" key="19">
    <source>
        <dbReference type="ARBA" id="ARBA00048679"/>
    </source>
</evidence>
<dbReference type="EMBL" id="KI394169">
    <property type="protein sequence ID" value="ERN04763.1"/>
    <property type="molecule type" value="Genomic_DNA"/>
</dbReference>
<dbReference type="PANTHER" id="PTHR48055">
    <property type="entry name" value="LEUCINE-RICH REPEAT RECEPTOR PROTEIN KINASE EMS1"/>
    <property type="match status" value="1"/>
</dbReference>
<dbReference type="Gene3D" id="1.10.510.10">
    <property type="entry name" value="Transferase(Phosphotransferase) domain 1"/>
    <property type="match status" value="1"/>
</dbReference>
<dbReference type="InterPro" id="IPR011009">
    <property type="entry name" value="Kinase-like_dom_sf"/>
</dbReference>
<dbReference type="HOGENOM" id="CLU_000288_21_4_1"/>
<keyword evidence="4 21" id="KW-0723">Serine/threonine-protein kinase</keyword>
<evidence type="ECO:0000256" key="5">
    <source>
        <dbReference type="ARBA" id="ARBA00022553"/>
    </source>
</evidence>
<evidence type="ECO:0000256" key="3">
    <source>
        <dbReference type="ARBA" id="ARBA00022475"/>
    </source>
</evidence>
<evidence type="ECO:0000256" key="12">
    <source>
        <dbReference type="ARBA" id="ARBA00022777"/>
    </source>
</evidence>
<keyword evidence="15" id="KW-0472">Membrane</keyword>
<evidence type="ECO:0000313" key="24">
    <source>
        <dbReference type="Proteomes" id="UP000017836"/>
    </source>
</evidence>
<keyword evidence="9" id="KW-0732">Signal</keyword>
<keyword evidence="10" id="KW-0677">Repeat</keyword>
<evidence type="ECO:0000256" key="4">
    <source>
        <dbReference type="ARBA" id="ARBA00022527"/>
    </source>
</evidence>